<evidence type="ECO:0000313" key="2">
    <source>
        <dbReference type="EMBL" id="EGZ17554.1"/>
    </source>
</evidence>
<dbReference type="InParanoid" id="G4ZGQ5"/>
<dbReference type="KEGG" id="psoj:PHYSODRAFT_262468"/>
<proteinExistence type="predicted"/>
<gene>
    <name evidence="2" type="ORF">PHYSODRAFT_262468</name>
</gene>
<protein>
    <submittedName>
        <fullName evidence="2">Uncharacterized protein</fullName>
    </submittedName>
</protein>
<feature type="chain" id="PRO_5003472173" evidence="1">
    <location>
        <begin position="22"/>
        <end position="503"/>
    </location>
</feature>
<dbReference type="PANTHER" id="PTHR22538:SF1">
    <property type="entry name" value="VWFD DOMAIN-CONTAINING PROTEIN"/>
    <property type="match status" value="1"/>
</dbReference>
<dbReference type="GeneID" id="20639384"/>
<keyword evidence="1" id="KW-0732">Signal</keyword>
<dbReference type="RefSeq" id="XP_009526612.1">
    <property type="nucleotide sequence ID" value="XM_009528317.1"/>
</dbReference>
<sequence length="503" mass="53558">MVSSRLVAMAMTLLVLASCDAALPSLKLVFDVHRPSMAVRGASAFDIFVTPVVSGDSVQFNGKLSVKQDGATHNFLLVDSVPYHEVIDGSASITTCQSTEFIPGVSDVVNAIASATAVASVSTNQAISCTDGTWLSTTLDGESYVVCSKPDDVNFTVYGADLSVSLEYLTENVEVNKPLNSPSDCAAVKDGSVALSALEKIYGKALSGSQRRLKEEVKTASLSSAKCSCQSKPRPCLFFHGMDVEKDGGIIDDYPFFGKIKQHAPCCSSFSFAILNTVDYEWYNETLLEKACNAALNVSTGSTDSESTVINNLIVVAHSMGNNMFASALASGMCSIGRNVDWVDLSGPMKGSMGSDFIHDICDGGEDGSPDILSKFGGLIGQCPGSTTRRSLVYYGGEYCDKKMSARYAAALKIHKKYVTASMCGTTYNGLFSKEYAGLVAGGLIIPHRSSKNDGVVEFKSCVGNLDASLFEPTYSSTWYAAKLNHADTTFHDGEGLFNDETQ</sequence>
<dbReference type="EMBL" id="JH159154">
    <property type="protein sequence ID" value="EGZ17554.1"/>
    <property type="molecule type" value="Genomic_DNA"/>
</dbReference>
<dbReference type="AlphaFoldDB" id="G4ZGQ5"/>
<evidence type="ECO:0000313" key="3">
    <source>
        <dbReference type="Proteomes" id="UP000002640"/>
    </source>
</evidence>
<evidence type="ECO:0000256" key="1">
    <source>
        <dbReference type="SAM" id="SignalP"/>
    </source>
</evidence>
<organism evidence="2 3">
    <name type="scientific">Phytophthora sojae (strain P6497)</name>
    <name type="common">Soybean stem and root rot agent</name>
    <name type="synonym">Phytophthora megasperma f. sp. glycines</name>
    <dbReference type="NCBI Taxonomy" id="1094619"/>
    <lineage>
        <taxon>Eukaryota</taxon>
        <taxon>Sar</taxon>
        <taxon>Stramenopiles</taxon>
        <taxon>Oomycota</taxon>
        <taxon>Peronosporomycetes</taxon>
        <taxon>Peronosporales</taxon>
        <taxon>Peronosporaceae</taxon>
        <taxon>Phytophthora</taxon>
    </lineage>
</organism>
<dbReference type="OMA" id="DGATHNF"/>
<dbReference type="PANTHER" id="PTHR22538">
    <property type="entry name" value="CILIA- AND FLAGELLA-ASSOCIATED PROTEIN 74"/>
    <property type="match status" value="1"/>
</dbReference>
<dbReference type="Proteomes" id="UP000002640">
    <property type="component" value="Unassembled WGS sequence"/>
</dbReference>
<dbReference type="InterPro" id="IPR029058">
    <property type="entry name" value="AB_hydrolase_fold"/>
</dbReference>
<dbReference type="PROSITE" id="PS51257">
    <property type="entry name" value="PROKAR_LIPOPROTEIN"/>
    <property type="match status" value="1"/>
</dbReference>
<dbReference type="Gene3D" id="3.40.50.1820">
    <property type="entry name" value="alpha/beta hydrolase"/>
    <property type="match status" value="1"/>
</dbReference>
<accession>G4ZGQ5</accession>
<keyword evidence="3" id="KW-1185">Reference proteome</keyword>
<reference evidence="2 3" key="1">
    <citation type="journal article" date="2006" name="Science">
        <title>Phytophthora genome sequences uncover evolutionary origins and mechanisms of pathogenesis.</title>
        <authorList>
            <person name="Tyler B.M."/>
            <person name="Tripathy S."/>
            <person name="Zhang X."/>
            <person name="Dehal P."/>
            <person name="Jiang R.H."/>
            <person name="Aerts A."/>
            <person name="Arredondo F.D."/>
            <person name="Baxter L."/>
            <person name="Bensasson D."/>
            <person name="Beynon J.L."/>
            <person name="Chapman J."/>
            <person name="Damasceno C.M."/>
            <person name="Dorrance A.E."/>
            <person name="Dou D."/>
            <person name="Dickerman A.W."/>
            <person name="Dubchak I.L."/>
            <person name="Garbelotto M."/>
            <person name="Gijzen M."/>
            <person name="Gordon S.G."/>
            <person name="Govers F."/>
            <person name="Grunwald N.J."/>
            <person name="Huang W."/>
            <person name="Ivors K.L."/>
            <person name="Jones R.W."/>
            <person name="Kamoun S."/>
            <person name="Krampis K."/>
            <person name="Lamour K.H."/>
            <person name="Lee M.K."/>
            <person name="McDonald W.H."/>
            <person name="Medina M."/>
            <person name="Meijer H.J."/>
            <person name="Nordberg E.K."/>
            <person name="Maclean D.J."/>
            <person name="Ospina-Giraldo M.D."/>
            <person name="Morris P.F."/>
            <person name="Phuntumart V."/>
            <person name="Putnam N.H."/>
            <person name="Rash S."/>
            <person name="Rose J.K."/>
            <person name="Sakihama Y."/>
            <person name="Salamov A.A."/>
            <person name="Savidor A."/>
            <person name="Scheuring C.F."/>
            <person name="Smith B.M."/>
            <person name="Sobral B.W."/>
            <person name="Terry A."/>
            <person name="Torto-Alalibo T.A."/>
            <person name="Win J."/>
            <person name="Xu Z."/>
            <person name="Zhang H."/>
            <person name="Grigoriev I.V."/>
            <person name="Rokhsar D.S."/>
            <person name="Boore J.L."/>
        </authorList>
    </citation>
    <scope>NUCLEOTIDE SEQUENCE [LARGE SCALE GENOMIC DNA]</scope>
    <source>
        <strain evidence="2 3">P6497</strain>
    </source>
</reference>
<name>G4ZGQ5_PHYSP</name>
<feature type="signal peptide" evidence="1">
    <location>
        <begin position="1"/>
        <end position="21"/>
    </location>
</feature>